<keyword evidence="5" id="KW-1185">Reference proteome</keyword>
<dbReference type="EMBL" id="JH431576">
    <property type="status" value="NOT_ANNOTATED_CDS"/>
    <property type="molecule type" value="Genomic_DNA"/>
</dbReference>
<dbReference type="GO" id="GO:0005737">
    <property type="term" value="C:cytoplasm"/>
    <property type="evidence" value="ECO:0007669"/>
    <property type="project" value="TreeGrafter"/>
</dbReference>
<dbReference type="STRING" id="126957.T1IV79"/>
<accession>T1IV79</accession>
<proteinExistence type="predicted"/>
<evidence type="ECO:0000256" key="2">
    <source>
        <dbReference type="ARBA" id="ARBA00022737"/>
    </source>
</evidence>
<dbReference type="AlphaFoldDB" id="T1IV79"/>
<evidence type="ECO:0000256" key="3">
    <source>
        <dbReference type="SAM" id="MobiDB-lite"/>
    </source>
</evidence>
<evidence type="ECO:0008006" key="6">
    <source>
        <dbReference type="Google" id="ProtNLM"/>
    </source>
</evidence>
<evidence type="ECO:0000313" key="5">
    <source>
        <dbReference type="Proteomes" id="UP000014500"/>
    </source>
</evidence>
<feature type="region of interest" description="Disordered" evidence="3">
    <location>
        <begin position="179"/>
        <end position="208"/>
    </location>
</feature>
<dbReference type="OMA" id="YSANMKS"/>
<dbReference type="EnsemblMetazoa" id="SMAR005072-RA">
    <property type="protein sequence ID" value="SMAR005072-PA"/>
    <property type="gene ID" value="SMAR005072"/>
</dbReference>
<dbReference type="PANTHER" id="PTHR15454">
    <property type="entry name" value="NISCHARIN RELATED"/>
    <property type="match status" value="1"/>
</dbReference>
<dbReference type="Pfam" id="PF14580">
    <property type="entry name" value="LRR_9"/>
    <property type="match status" value="1"/>
</dbReference>
<dbReference type="SUPFAM" id="SSF52075">
    <property type="entry name" value="Outer arm dynein light chain 1"/>
    <property type="match status" value="1"/>
</dbReference>
<dbReference type="HOGENOM" id="CLU_1351580_0_0_1"/>
<name>T1IV79_STRMM</name>
<dbReference type="InterPro" id="IPR001611">
    <property type="entry name" value="Leu-rich_rpt"/>
</dbReference>
<reference evidence="5" key="1">
    <citation type="submission" date="2011-05" db="EMBL/GenBank/DDBJ databases">
        <authorList>
            <person name="Richards S.R."/>
            <person name="Qu J."/>
            <person name="Jiang H."/>
            <person name="Jhangiani S.N."/>
            <person name="Agravi P."/>
            <person name="Goodspeed R."/>
            <person name="Gross S."/>
            <person name="Mandapat C."/>
            <person name="Jackson L."/>
            <person name="Mathew T."/>
            <person name="Pu L."/>
            <person name="Thornton R."/>
            <person name="Saada N."/>
            <person name="Wilczek-Boney K.B."/>
            <person name="Lee S."/>
            <person name="Kovar C."/>
            <person name="Wu Y."/>
            <person name="Scherer S.E."/>
            <person name="Worley K.C."/>
            <person name="Muzny D.M."/>
            <person name="Gibbs R."/>
        </authorList>
    </citation>
    <scope>NUCLEOTIDE SEQUENCE</scope>
    <source>
        <strain evidence="5">Brora</strain>
    </source>
</reference>
<feature type="compositionally biased region" description="Acidic residues" evidence="3">
    <location>
        <begin position="196"/>
        <end position="208"/>
    </location>
</feature>
<dbReference type="Proteomes" id="UP000014500">
    <property type="component" value="Unassembled WGS sequence"/>
</dbReference>
<organism evidence="4 5">
    <name type="scientific">Strigamia maritima</name>
    <name type="common">European centipede</name>
    <name type="synonym">Geophilus maritimus</name>
    <dbReference type="NCBI Taxonomy" id="126957"/>
    <lineage>
        <taxon>Eukaryota</taxon>
        <taxon>Metazoa</taxon>
        <taxon>Ecdysozoa</taxon>
        <taxon>Arthropoda</taxon>
        <taxon>Myriapoda</taxon>
        <taxon>Chilopoda</taxon>
        <taxon>Pleurostigmophora</taxon>
        <taxon>Geophilomorpha</taxon>
        <taxon>Linotaeniidae</taxon>
        <taxon>Strigamia</taxon>
    </lineage>
</organism>
<dbReference type="PROSITE" id="PS51450">
    <property type="entry name" value="LRR"/>
    <property type="match status" value="2"/>
</dbReference>
<dbReference type="PhylomeDB" id="T1IV79"/>
<dbReference type="SMART" id="SM00365">
    <property type="entry name" value="LRR_SD22"/>
    <property type="match status" value="4"/>
</dbReference>
<dbReference type="InterPro" id="IPR032675">
    <property type="entry name" value="LRR_dom_sf"/>
</dbReference>
<dbReference type="PANTHER" id="PTHR15454:SF47">
    <property type="entry name" value="LEUCINE-RICH REPEAT-CONTAINING PROTEIN 23"/>
    <property type="match status" value="1"/>
</dbReference>
<evidence type="ECO:0000256" key="1">
    <source>
        <dbReference type="ARBA" id="ARBA00022614"/>
    </source>
</evidence>
<keyword evidence="1" id="KW-0433">Leucine-rich repeat</keyword>
<evidence type="ECO:0000313" key="4">
    <source>
        <dbReference type="EnsemblMetazoa" id="SMAR005072-PA"/>
    </source>
</evidence>
<dbReference type="Gene3D" id="3.80.10.10">
    <property type="entry name" value="Ribonuclease Inhibitor"/>
    <property type="match status" value="2"/>
</dbReference>
<keyword evidence="2" id="KW-0677">Repeat</keyword>
<reference evidence="4" key="2">
    <citation type="submission" date="2015-02" db="UniProtKB">
        <authorList>
            <consortium name="EnsemblMetazoa"/>
        </authorList>
    </citation>
    <scope>IDENTIFICATION</scope>
</reference>
<protein>
    <recommendedName>
        <fullName evidence="6">U2A'/phosphoprotein 32 family A C-terminal domain-containing protein</fullName>
    </recommendedName>
</protein>
<dbReference type="eggNOG" id="KOG0531">
    <property type="taxonomic scope" value="Eukaryota"/>
</dbReference>
<sequence>MDLSKNKFTSMQGLYHSELEILQLKFNKLKLTNILHPDRLTRLHTLELRGNKLETMSGFNLPYLRHLYLAENKIKQLNGIDSLIRIKLLHLRSNNIDNLDGFSNKMTKLTYLNLRDNKLSDFNEIIKLKCLPALKQLILLVNQLEEDREEMTTDVLMHIPGLARVDKVTVTNKEQREAKKKLKSLIAEAEKKQTAEEEDDHASDDNDP</sequence>